<organism evidence="2 3">
    <name type="scientific">Nocardia jiangsuensis</name>
    <dbReference type="NCBI Taxonomy" id="1691563"/>
    <lineage>
        <taxon>Bacteria</taxon>
        <taxon>Bacillati</taxon>
        <taxon>Actinomycetota</taxon>
        <taxon>Actinomycetes</taxon>
        <taxon>Mycobacteriales</taxon>
        <taxon>Nocardiaceae</taxon>
        <taxon>Nocardia</taxon>
    </lineage>
</organism>
<gene>
    <name evidence="2" type="ORF">ACFO0B_28585</name>
</gene>
<comment type="caution">
    <text evidence="2">The sequence shown here is derived from an EMBL/GenBank/DDBJ whole genome shotgun (WGS) entry which is preliminary data.</text>
</comment>
<dbReference type="Proteomes" id="UP001595696">
    <property type="component" value="Unassembled WGS sequence"/>
</dbReference>
<evidence type="ECO:0000313" key="2">
    <source>
        <dbReference type="EMBL" id="MFC3965965.1"/>
    </source>
</evidence>
<feature type="compositionally biased region" description="Low complexity" evidence="1">
    <location>
        <begin position="1"/>
        <end position="25"/>
    </location>
</feature>
<reference evidence="3" key="1">
    <citation type="journal article" date="2019" name="Int. J. Syst. Evol. Microbiol.">
        <title>The Global Catalogue of Microorganisms (GCM) 10K type strain sequencing project: providing services to taxonomists for standard genome sequencing and annotation.</title>
        <authorList>
            <consortium name="The Broad Institute Genomics Platform"/>
            <consortium name="The Broad Institute Genome Sequencing Center for Infectious Disease"/>
            <person name="Wu L."/>
            <person name="Ma J."/>
        </authorList>
    </citation>
    <scope>NUCLEOTIDE SEQUENCE [LARGE SCALE GENOMIC DNA]</scope>
    <source>
        <strain evidence="3">CGMCC 4.7330</strain>
    </source>
</reference>
<proteinExistence type="predicted"/>
<sequence>MPEPGARAAGPDRAAGPGADAVPGARTERGAHGEPGVDGEHGTEVPDSEPLDPRWRKGLIAGVIGLLVLAGVGIGAQTPPRSTGISTDRVGPERGEAVSAYLTRARATLERTDDAPRWALVSFTEYLPAERVPALAGEIRVARVLEHVPLERVQTPIVAIPVPDSASAITAAAAAAADILRDRLDRQPLDQRAAQVHEVAVARLRAGCACTAGLVVRAAPAALRELAAHSDVRAVEALPADTVADRFAVTPLLPGTDGTVGPEPDDGQVPPR</sequence>
<dbReference type="EMBL" id="JBHSAX010000033">
    <property type="protein sequence ID" value="MFC3965965.1"/>
    <property type="molecule type" value="Genomic_DNA"/>
</dbReference>
<keyword evidence="3" id="KW-1185">Reference proteome</keyword>
<evidence type="ECO:0008006" key="4">
    <source>
        <dbReference type="Google" id="ProtNLM"/>
    </source>
</evidence>
<dbReference type="RefSeq" id="WP_378616306.1">
    <property type="nucleotide sequence ID" value="NZ_JBHSAX010000033.1"/>
</dbReference>
<accession>A0ABV8E1Z9</accession>
<protein>
    <recommendedName>
        <fullName evidence="4">SPFH domain/Band 7 family protein</fullName>
    </recommendedName>
</protein>
<evidence type="ECO:0000313" key="3">
    <source>
        <dbReference type="Proteomes" id="UP001595696"/>
    </source>
</evidence>
<feature type="region of interest" description="Disordered" evidence="1">
    <location>
        <begin position="253"/>
        <end position="272"/>
    </location>
</feature>
<feature type="region of interest" description="Disordered" evidence="1">
    <location>
        <begin position="1"/>
        <end position="52"/>
    </location>
</feature>
<evidence type="ECO:0000256" key="1">
    <source>
        <dbReference type="SAM" id="MobiDB-lite"/>
    </source>
</evidence>
<name>A0ABV8E1Z9_9NOCA</name>